<proteinExistence type="inferred from homology"/>
<gene>
    <name evidence="2" type="ORF">A0O28_0008610</name>
</gene>
<evidence type="ECO:0000256" key="1">
    <source>
        <dbReference type="ARBA" id="ARBA00006484"/>
    </source>
</evidence>
<organism evidence="2 3">
    <name type="scientific">Trichoderma guizhouense</name>
    <dbReference type="NCBI Taxonomy" id="1491466"/>
    <lineage>
        <taxon>Eukaryota</taxon>
        <taxon>Fungi</taxon>
        <taxon>Dikarya</taxon>
        <taxon>Ascomycota</taxon>
        <taxon>Pezizomycotina</taxon>
        <taxon>Sordariomycetes</taxon>
        <taxon>Hypocreomycetidae</taxon>
        <taxon>Hypocreales</taxon>
        <taxon>Hypocreaceae</taxon>
        <taxon>Trichoderma</taxon>
    </lineage>
</organism>
<dbReference type="Pfam" id="PF00106">
    <property type="entry name" value="adh_short"/>
    <property type="match status" value="2"/>
</dbReference>
<evidence type="ECO:0000313" key="2">
    <source>
        <dbReference type="EMBL" id="OPB40780.1"/>
    </source>
</evidence>
<dbReference type="PRINTS" id="PR00081">
    <property type="entry name" value="GDHRDH"/>
</dbReference>
<comment type="similarity">
    <text evidence="1">Belongs to the short-chain dehydrogenases/reductases (SDR) family.</text>
</comment>
<evidence type="ECO:0008006" key="4">
    <source>
        <dbReference type="Google" id="ProtNLM"/>
    </source>
</evidence>
<comment type="caution">
    <text evidence="2">The sequence shown here is derived from an EMBL/GenBank/DDBJ whole genome shotgun (WGS) entry which is preliminary data.</text>
</comment>
<evidence type="ECO:0000313" key="3">
    <source>
        <dbReference type="Proteomes" id="UP000191004"/>
    </source>
</evidence>
<dbReference type="Gene3D" id="3.40.50.720">
    <property type="entry name" value="NAD(P)-binding Rossmann-like Domain"/>
    <property type="match status" value="1"/>
</dbReference>
<dbReference type="EMBL" id="LVVK01000017">
    <property type="protein sequence ID" value="OPB40780.1"/>
    <property type="molecule type" value="Genomic_DNA"/>
</dbReference>
<dbReference type="GO" id="GO:0016491">
    <property type="term" value="F:oxidoreductase activity"/>
    <property type="evidence" value="ECO:0007669"/>
    <property type="project" value="TreeGrafter"/>
</dbReference>
<dbReference type="GO" id="GO:0005737">
    <property type="term" value="C:cytoplasm"/>
    <property type="evidence" value="ECO:0007669"/>
    <property type="project" value="TreeGrafter"/>
</dbReference>
<dbReference type="PANTHER" id="PTHR43544:SF32">
    <property type="entry name" value="CHAIN DEHYDROGENASE, PUTATIVE (AFU_ORTHOLOGUE AFUA_5G01530)-RELATED"/>
    <property type="match status" value="1"/>
</dbReference>
<name>A0A1T3CI57_9HYPO</name>
<dbReference type="OrthoDB" id="1933717at2759"/>
<dbReference type="InterPro" id="IPR002347">
    <property type="entry name" value="SDR_fam"/>
</dbReference>
<dbReference type="PANTHER" id="PTHR43544">
    <property type="entry name" value="SHORT-CHAIN DEHYDROGENASE/REDUCTASE"/>
    <property type="match status" value="1"/>
</dbReference>
<dbReference type="GO" id="GO:0019748">
    <property type="term" value="P:secondary metabolic process"/>
    <property type="evidence" value="ECO:0007669"/>
    <property type="project" value="TreeGrafter"/>
</dbReference>
<reference evidence="2 3" key="1">
    <citation type="submission" date="2016-04" db="EMBL/GenBank/DDBJ databases">
        <title>Multiple horizontal gene transfer events from other fungi enriched the ability of the initially mycotrophic fungus Trichoderma (Ascomycota) to feed on dead plant biomass.</title>
        <authorList>
            <person name="Atanasova L."/>
            <person name="Chenthamara K."/>
            <person name="Zhang J."/>
            <person name="Grujic M."/>
            <person name="Henrissat B."/>
            <person name="Kuo A."/>
            <person name="Aertz A."/>
            <person name="Salamov A."/>
            <person name="Lipzen A."/>
            <person name="Labutti K."/>
            <person name="Barry K."/>
            <person name="Miao Y."/>
            <person name="Rahimi M.J."/>
            <person name="Shen Q."/>
            <person name="Grigoriev I.V."/>
            <person name="Kubicek C.P."/>
            <person name="Druzhinina I.S."/>
        </authorList>
    </citation>
    <scope>NUCLEOTIDE SEQUENCE [LARGE SCALE GENOMIC DNA]</scope>
    <source>
        <strain evidence="2 3">NJAU 4742</strain>
    </source>
</reference>
<dbReference type="InterPro" id="IPR036291">
    <property type="entry name" value="NAD(P)-bd_dom_sf"/>
</dbReference>
<keyword evidence="3" id="KW-1185">Reference proteome</keyword>
<accession>A0A1T3CI57</accession>
<protein>
    <recommendedName>
        <fullName evidence="4">Short chain dehydrogenase/reductase</fullName>
    </recommendedName>
</protein>
<dbReference type="AlphaFoldDB" id="A0A1T3CI57"/>
<dbReference type="InterPro" id="IPR051468">
    <property type="entry name" value="Fungal_SecMetab_SDRs"/>
</dbReference>
<dbReference type="SUPFAM" id="SSF51735">
    <property type="entry name" value="NAD(P)-binding Rossmann-fold domains"/>
    <property type="match status" value="1"/>
</dbReference>
<dbReference type="Proteomes" id="UP000191004">
    <property type="component" value="Unassembled WGS sequence"/>
</dbReference>
<sequence length="264" mass="28658">MSSKIILITGGNTGLGLEIARALCRSSKSYKILLAGRSLEKAIAATEKLASKQLDGSTTVEPIQLDVEDDESINCAFKFVEEQFGRLDVLVNNAGANFDRELYLGKVSLREAWNKSWAVNTVGSHVVSSVFIPLLLKSADPRLIFIASGTATLLGQTKEERFTDKAPAKGWPKEELGWSAYRSAKTGMNMMMREWARVLKEDKVKVCAVSPGLLATGLGGDQELLRQMGAIDPQIGADLVTSVIEGERDTDMGLVINKAGVQPW</sequence>